<dbReference type="InterPro" id="IPR018145">
    <property type="entry name" value="CagE_TrbE_VirB_cntrl_dom"/>
</dbReference>
<keyword evidence="3" id="KW-0067">ATP-binding</keyword>
<keyword evidence="6" id="KW-1185">Reference proteome</keyword>
<dbReference type="GO" id="GO:0005524">
    <property type="term" value="F:ATP binding"/>
    <property type="evidence" value="ECO:0007669"/>
    <property type="project" value="UniProtKB-KW"/>
</dbReference>
<sequence>MCPDLAGPQLSARAKSVQRKDRKLHAHLPYLVEVDDEVVRSRDNALMLSLEISGIDGFTAAPQSIAALRSQLAQLLDGLDDRFTFYIHRMMKKAEVGLRPLIGQGFAADIEAAWRNHLAANDPQDFVLVITIVRRQQVPLKVPFFARAARRAFAEDTQRRLEALREVTSILETGLGIATRRLKVSDGSLIGFYSALTSGLLRPEFRGRATLIAEDAANVSVSFHKGHVQIHDGAGETRYAAVIHVRNYATATWPGMLDALDASIGTIIAHSYTPIDRNTISERARRKTAQMKAADDMAVSIERQLYEAADAVESGLMGFGDHQMTITVFAESLRQLDEQVARIRGIGHQAGFRLEREVFGLPATFFAMHPGNMDYRMRVMTVASTNFADMAAFHAADTGSKAANLPWGTPITAFEAVQGSLHRFSFHEPGDPNSEPTVGHTLVLGRSGGGKTTTVAFLVAQAQRARIRTILFDKEAGLKMAVTALGGRYAEIKAGQPTGLNPLATETGERGEAWLLDWFSALLDASGARLTPQQSDELKRAIRQNANVPVALRNFRDFQTLLGDVGDGRDLAMRVGEWGPDGRYAWVFGPAAAPVVDFAAQDITAVDLTEILDLKTERTAVLAYLFRRIEMLIEEKRPTLIVIDEAWKVLDDDYFSAKLAEWLVTARKKNVVVVMMTQFPSQIRQSRARSVLEALPNQLLFPNPEADGRDYEDFRLTEGELGFVLSGEIGRRLVLCRSARGSTVLDVDLKALGPLITVLGGGRAGQAAFGDDYGSRPKFWKE</sequence>
<dbReference type="InterPro" id="IPR027417">
    <property type="entry name" value="P-loop_NTPase"/>
</dbReference>
<comment type="caution">
    <text evidence="5">The sequence shown here is derived from an EMBL/GenBank/DDBJ whole genome shotgun (WGS) entry which is preliminary data.</text>
</comment>
<evidence type="ECO:0000313" key="5">
    <source>
        <dbReference type="EMBL" id="NEY92022.1"/>
    </source>
</evidence>
<dbReference type="AlphaFoldDB" id="A0A6M0QZP2"/>
<accession>A0A6M0QZP2</accession>
<gene>
    <name evidence="5" type="ORF">G4Z14_17160</name>
</gene>
<dbReference type="SUPFAM" id="SSF52540">
    <property type="entry name" value="P-loop containing nucleoside triphosphate hydrolases"/>
    <property type="match status" value="1"/>
</dbReference>
<dbReference type="PANTHER" id="PTHR30121:SF12">
    <property type="entry name" value="TYPE IV SECRETION SYSTEM PROTEIN CAGE"/>
    <property type="match status" value="1"/>
</dbReference>
<dbReference type="Proteomes" id="UP000477782">
    <property type="component" value="Unassembled WGS sequence"/>
</dbReference>
<evidence type="ECO:0000256" key="1">
    <source>
        <dbReference type="ARBA" id="ARBA00006512"/>
    </source>
</evidence>
<name>A0A6M0QZP2_9RHOB</name>
<keyword evidence="2" id="KW-0547">Nucleotide-binding</keyword>
<evidence type="ECO:0000256" key="2">
    <source>
        <dbReference type="ARBA" id="ARBA00022741"/>
    </source>
</evidence>
<organism evidence="5 6">
    <name type="scientific">Tabrizicola oligotrophica</name>
    <dbReference type="NCBI Taxonomy" id="2710650"/>
    <lineage>
        <taxon>Bacteria</taxon>
        <taxon>Pseudomonadati</taxon>
        <taxon>Pseudomonadota</taxon>
        <taxon>Alphaproteobacteria</taxon>
        <taxon>Rhodobacterales</taxon>
        <taxon>Paracoccaceae</taxon>
        <taxon>Tabrizicola</taxon>
    </lineage>
</organism>
<evidence type="ECO:0000256" key="3">
    <source>
        <dbReference type="ARBA" id="ARBA00022840"/>
    </source>
</evidence>
<evidence type="ECO:0000313" key="6">
    <source>
        <dbReference type="Proteomes" id="UP000477782"/>
    </source>
</evidence>
<reference evidence="5 6" key="1">
    <citation type="submission" date="2020-02" db="EMBL/GenBank/DDBJ databases">
        <authorList>
            <person name="Chen W.-M."/>
        </authorList>
    </citation>
    <scope>NUCLEOTIDE SEQUENCE [LARGE SCALE GENOMIC DNA]</scope>
    <source>
        <strain evidence="5 6">KMS-5</strain>
    </source>
</reference>
<dbReference type="SMART" id="SM00382">
    <property type="entry name" value="AAA"/>
    <property type="match status" value="1"/>
</dbReference>
<feature type="domain" description="AAA+ ATPase" evidence="4">
    <location>
        <begin position="437"/>
        <end position="705"/>
    </location>
</feature>
<proteinExistence type="inferred from homology"/>
<comment type="similarity">
    <text evidence="1">Belongs to the TrbE/VirB4 family.</text>
</comment>
<dbReference type="Gene3D" id="3.40.50.300">
    <property type="entry name" value="P-loop containing nucleotide triphosphate hydrolases"/>
    <property type="match status" value="1"/>
</dbReference>
<evidence type="ECO:0000259" key="4">
    <source>
        <dbReference type="SMART" id="SM00382"/>
    </source>
</evidence>
<dbReference type="PANTHER" id="PTHR30121">
    <property type="entry name" value="UNCHARACTERIZED PROTEIN YJGR-RELATED"/>
    <property type="match status" value="1"/>
</dbReference>
<dbReference type="Pfam" id="PF03135">
    <property type="entry name" value="CagE_TrbE_VirB"/>
    <property type="match status" value="1"/>
</dbReference>
<dbReference type="InterPro" id="IPR003593">
    <property type="entry name" value="AAA+_ATPase"/>
</dbReference>
<dbReference type="RefSeq" id="WP_164627965.1">
    <property type="nucleotide sequence ID" value="NZ_JAAIVJ010000018.1"/>
</dbReference>
<dbReference type="InterPro" id="IPR051162">
    <property type="entry name" value="T4SS_component"/>
</dbReference>
<protein>
    <submittedName>
        <fullName evidence="5">Type IV secretion system protein B4</fullName>
    </submittedName>
</protein>
<dbReference type="EMBL" id="JAAIVJ010000018">
    <property type="protein sequence ID" value="NEY92022.1"/>
    <property type="molecule type" value="Genomic_DNA"/>
</dbReference>